<dbReference type="InterPro" id="IPR008914">
    <property type="entry name" value="PEBP"/>
</dbReference>
<feature type="signal peptide" evidence="1">
    <location>
        <begin position="1"/>
        <end position="29"/>
    </location>
</feature>
<accession>F2B8L0</accession>
<dbReference type="AlphaFoldDB" id="F2B8L0"/>
<dbReference type="Pfam" id="PF01161">
    <property type="entry name" value="PBP"/>
    <property type="match status" value="1"/>
</dbReference>
<keyword evidence="1" id="KW-0732">Signal</keyword>
<dbReference type="InterPro" id="IPR036610">
    <property type="entry name" value="PEBP-like_sf"/>
</dbReference>
<dbReference type="PANTHER" id="PTHR30289:SF1">
    <property type="entry name" value="PEBP (PHOSPHATIDYLETHANOLAMINE-BINDING PROTEIN) FAMILY PROTEIN"/>
    <property type="match status" value="1"/>
</dbReference>
<dbReference type="PANTHER" id="PTHR30289">
    <property type="entry name" value="UNCHARACTERIZED PROTEIN YBCL-RELATED"/>
    <property type="match status" value="1"/>
</dbReference>
<dbReference type="EMBL" id="AFAY01000002">
    <property type="protein sequence ID" value="EGF12241.1"/>
    <property type="molecule type" value="Genomic_DNA"/>
</dbReference>
<organism evidence="2 3">
    <name type="scientific">Neisseria bacilliformis ATCC BAA-1200</name>
    <dbReference type="NCBI Taxonomy" id="888742"/>
    <lineage>
        <taxon>Bacteria</taxon>
        <taxon>Pseudomonadati</taxon>
        <taxon>Pseudomonadota</taxon>
        <taxon>Betaproteobacteria</taxon>
        <taxon>Neisseriales</taxon>
        <taxon>Neisseriaceae</taxon>
        <taxon>Neisseria</taxon>
    </lineage>
</organism>
<feature type="chain" id="PRO_5003274055" evidence="1">
    <location>
        <begin position="30"/>
        <end position="196"/>
    </location>
</feature>
<dbReference type="Proteomes" id="UP000004105">
    <property type="component" value="Unassembled WGS sequence"/>
</dbReference>
<keyword evidence="3" id="KW-1185">Reference proteome</keyword>
<dbReference type="STRING" id="267212.GCA_001063965_00196"/>
<dbReference type="CDD" id="cd00865">
    <property type="entry name" value="PEBP_bact_arch"/>
    <property type="match status" value="1"/>
</dbReference>
<name>F2B8L0_9NEIS</name>
<sequence>MHAFTKQEFPMKTIPFLASALLAASFAHADTLAVRQPEKPARKMQLSSPDIRAGRLADAQVANGFGCNGGNTSPVLKWSGVPANAKSLVLTAYDPDAPTGSGFWHWAVYNLPADASGLPAGGGLPAGAVALNNDAGQAGYIGACPPKGEKAHRYIFTLYALDSRLDLPPAASPAVLGFTLNGKILATARLTARYAR</sequence>
<evidence type="ECO:0000256" key="1">
    <source>
        <dbReference type="SAM" id="SignalP"/>
    </source>
</evidence>
<evidence type="ECO:0000313" key="3">
    <source>
        <dbReference type="Proteomes" id="UP000004105"/>
    </source>
</evidence>
<evidence type="ECO:0000313" key="2">
    <source>
        <dbReference type="EMBL" id="EGF12241.1"/>
    </source>
</evidence>
<dbReference type="InterPro" id="IPR005247">
    <property type="entry name" value="YbhB_YbcL/LppC-like"/>
</dbReference>
<proteinExistence type="predicted"/>
<dbReference type="SUPFAM" id="SSF49777">
    <property type="entry name" value="PEBP-like"/>
    <property type="match status" value="1"/>
</dbReference>
<comment type="caution">
    <text evidence="2">The sequence shown here is derived from an EMBL/GenBank/DDBJ whole genome shotgun (WGS) entry which is preliminary data.</text>
</comment>
<gene>
    <name evidence="2" type="ORF">HMPREF9123_0030</name>
</gene>
<dbReference type="Gene3D" id="3.90.280.10">
    <property type="entry name" value="PEBP-like"/>
    <property type="match status" value="1"/>
</dbReference>
<dbReference type="HOGENOM" id="CLU_083918_2_0_4"/>
<dbReference type="NCBIfam" id="TIGR00481">
    <property type="entry name" value="YbhB/YbcL family Raf kinase inhibitor-like protein"/>
    <property type="match status" value="1"/>
</dbReference>
<protein>
    <submittedName>
        <fullName evidence="2">Phosphatidylethanolamine-binding protein</fullName>
    </submittedName>
</protein>
<reference evidence="2 3" key="1">
    <citation type="submission" date="2011-02" db="EMBL/GenBank/DDBJ databases">
        <authorList>
            <person name="Muzny D."/>
            <person name="Qin X."/>
            <person name="Deng J."/>
            <person name="Jiang H."/>
            <person name="Liu Y."/>
            <person name="Qu J."/>
            <person name="Song X.-Z."/>
            <person name="Zhang L."/>
            <person name="Thornton R."/>
            <person name="Coyle M."/>
            <person name="Francisco L."/>
            <person name="Jackson L."/>
            <person name="Javaid M."/>
            <person name="Korchina V."/>
            <person name="Kovar C."/>
            <person name="Mata R."/>
            <person name="Mathew T."/>
            <person name="Ngo R."/>
            <person name="Nguyen L."/>
            <person name="Nguyen N."/>
            <person name="Okwuonu G."/>
            <person name="Ongeri F."/>
            <person name="Pham C."/>
            <person name="Simmons D."/>
            <person name="Wilczek-Boney K."/>
            <person name="Hale W."/>
            <person name="Jakkamsetti A."/>
            <person name="Pham P."/>
            <person name="Ruth R."/>
            <person name="San Lucas F."/>
            <person name="Warren J."/>
            <person name="Zhang J."/>
            <person name="Zhao Z."/>
            <person name="Zhou C."/>
            <person name="Zhu D."/>
            <person name="Lee S."/>
            <person name="Bess C."/>
            <person name="Blankenburg K."/>
            <person name="Forbes L."/>
            <person name="Fu Q."/>
            <person name="Gubbala S."/>
            <person name="Hirani K."/>
            <person name="Jayaseelan J.C."/>
            <person name="Lara F."/>
            <person name="Munidasa M."/>
            <person name="Palculict T."/>
            <person name="Patil S."/>
            <person name="Pu L.-L."/>
            <person name="Saada N."/>
            <person name="Tang L."/>
            <person name="Weissenberger G."/>
            <person name="Zhu Y."/>
            <person name="Hemphill L."/>
            <person name="Shang Y."/>
            <person name="Youmans B."/>
            <person name="Ayvaz T."/>
            <person name="Ross M."/>
            <person name="Santibanez J."/>
            <person name="Aqrawi P."/>
            <person name="Gross S."/>
            <person name="Joshi V."/>
            <person name="Fowler G."/>
            <person name="Nazareth L."/>
            <person name="Reid J."/>
            <person name="Worley K."/>
            <person name="Petrosino J."/>
            <person name="Highlander S."/>
            <person name="Gibbs R."/>
        </authorList>
    </citation>
    <scope>NUCLEOTIDE SEQUENCE [LARGE SCALE GENOMIC DNA]</scope>
    <source>
        <strain evidence="2 3">ATCC BAA-1200</strain>
    </source>
</reference>